<dbReference type="EMBL" id="JARJCN010000035">
    <property type="protein sequence ID" value="KAJ7085185.1"/>
    <property type="molecule type" value="Genomic_DNA"/>
</dbReference>
<organism evidence="5 6">
    <name type="scientific">Mycena belliarum</name>
    <dbReference type="NCBI Taxonomy" id="1033014"/>
    <lineage>
        <taxon>Eukaryota</taxon>
        <taxon>Fungi</taxon>
        <taxon>Dikarya</taxon>
        <taxon>Basidiomycota</taxon>
        <taxon>Agaricomycotina</taxon>
        <taxon>Agaricomycetes</taxon>
        <taxon>Agaricomycetidae</taxon>
        <taxon>Agaricales</taxon>
        <taxon>Marasmiineae</taxon>
        <taxon>Mycenaceae</taxon>
        <taxon>Mycena</taxon>
    </lineage>
</organism>
<accession>A0AAD6XSZ9</accession>
<gene>
    <name evidence="5" type="ORF">B0H15DRAFT_847370</name>
</gene>
<proteinExistence type="predicted"/>
<feature type="compositionally biased region" description="Basic and acidic residues" evidence="3">
    <location>
        <begin position="16"/>
        <end position="26"/>
    </location>
</feature>
<protein>
    <submittedName>
        <fullName evidence="5">FMN-dependent dehydrogenase-domain-containing protein</fullName>
    </submittedName>
</protein>
<dbReference type="InterPro" id="IPR008259">
    <property type="entry name" value="FMN_hydac_DH_AS"/>
</dbReference>
<dbReference type="PANTHER" id="PTHR10578">
    <property type="entry name" value="S -2-HYDROXY-ACID OXIDASE-RELATED"/>
    <property type="match status" value="1"/>
</dbReference>
<evidence type="ECO:0000313" key="6">
    <source>
        <dbReference type="Proteomes" id="UP001222325"/>
    </source>
</evidence>
<feature type="region of interest" description="Disordered" evidence="3">
    <location>
        <begin position="1"/>
        <end position="28"/>
    </location>
</feature>
<keyword evidence="6" id="KW-1185">Reference proteome</keyword>
<dbReference type="Gene3D" id="3.20.20.70">
    <property type="entry name" value="Aldolase class I"/>
    <property type="match status" value="1"/>
</dbReference>
<dbReference type="InterPro" id="IPR000262">
    <property type="entry name" value="FMN-dep_DH"/>
</dbReference>
<comment type="cofactor">
    <cofactor evidence="1">
        <name>FMN</name>
        <dbReference type="ChEBI" id="CHEBI:58210"/>
    </cofactor>
</comment>
<dbReference type="PROSITE" id="PS00557">
    <property type="entry name" value="FMN_HYDROXY_ACID_DH_1"/>
    <property type="match status" value="1"/>
</dbReference>
<evidence type="ECO:0000256" key="3">
    <source>
        <dbReference type="SAM" id="MobiDB-lite"/>
    </source>
</evidence>
<sequence>MFRPRIQKTEISGARENPEASDDKNRGNSCACVRDSCPTLVVEGWRLRQESRKIKAKVWFHVRARIDNGYDPRRTLAVERVHVWCVSQQAGAAAAWDRFVRGDRGKGTGEAAGLARYVKVDFTLTSAIIAGTFMFAAGSAGTGSTYRANLRAFERFRIVPRMLVDATVRNLEITLFGVKHSSPILMAPINVQGIFTAEAELASARAAKNLGVPYIMSTAASRSIEDVAAANGDGHRWYQLFWVASDEVLLSMLSRAKTSGFSALVVTLDTFTAAWRPHDLAASFIPFAHGVGTQVASSDPVFMARLGRAPVPSPAPRFPYDAGATDRAYAAGEPVAREAVDVAREWLKEIMPGKFRAWEDLKFVRAHWEGPLVLKGIQRLEDAERCLEYGVDGIVVSNHGGRQLDGAIASLDALTRIMRSPKIKAAQASGKLTVLFDSGIRTGPDIFKALALGAQAVLLGRPWLYGAIVAGQEGIEQVVRHTMADLDTTMALAGFASLSEIQGQAEDILGEMDY</sequence>
<dbReference type="Pfam" id="PF01070">
    <property type="entry name" value="FMN_dh"/>
    <property type="match status" value="1"/>
</dbReference>
<dbReference type="AlphaFoldDB" id="A0AAD6XSZ9"/>
<reference evidence="5" key="1">
    <citation type="submission" date="2023-03" db="EMBL/GenBank/DDBJ databases">
        <title>Massive genome expansion in bonnet fungi (Mycena s.s.) driven by repeated elements and novel gene families across ecological guilds.</title>
        <authorList>
            <consortium name="Lawrence Berkeley National Laboratory"/>
            <person name="Harder C.B."/>
            <person name="Miyauchi S."/>
            <person name="Viragh M."/>
            <person name="Kuo A."/>
            <person name="Thoen E."/>
            <person name="Andreopoulos B."/>
            <person name="Lu D."/>
            <person name="Skrede I."/>
            <person name="Drula E."/>
            <person name="Henrissat B."/>
            <person name="Morin E."/>
            <person name="Kohler A."/>
            <person name="Barry K."/>
            <person name="LaButti K."/>
            <person name="Morin E."/>
            <person name="Salamov A."/>
            <person name="Lipzen A."/>
            <person name="Mereny Z."/>
            <person name="Hegedus B."/>
            <person name="Baldrian P."/>
            <person name="Stursova M."/>
            <person name="Weitz H."/>
            <person name="Taylor A."/>
            <person name="Grigoriev I.V."/>
            <person name="Nagy L.G."/>
            <person name="Martin F."/>
            <person name="Kauserud H."/>
        </authorList>
    </citation>
    <scope>NUCLEOTIDE SEQUENCE</scope>
    <source>
        <strain evidence="5">CBHHK173m</strain>
    </source>
</reference>
<dbReference type="PANTHER" id="PTHR10578:SF143">
    <property type="entry name" value="FMN-DEPENDENT ALPHA-HYDROXY ACID DEHYDROGENASE PB1A11.03"/>
    <property type="match status" value="1"/>
</dbReference>
<name>A0AAD6XSZ9_9AGAR</name>
<evidence type="ECO:0000313" key="5">
    <source>
        <dbReference type="EMBL" id="KAJ7085185.1"/>
    </source>
</evidence>
<dbReference type="PROSITE" id="PS51349">
    <property type="entry name" value="FMN_HYDROXY_ACID_DH_2"/>
    <property type="match status" value="1"/>
</dbReference>
<evidence type="ECO:0000259" key="4">
    <source>
        <dbReference type="PROSITE" id="PS51349"/>
    </source>
</evidence>
<feature type="domain" description="FMN hydroxy acid dehydrogenase" evidence="4">
    <location>
        <begin position="109"/>
        <end position="511"/>
    </location>
</feature>
<comment type="caution">
    <text evidence="5">The sequence shown here is derived from an EMBL/GenBank/DDBJ whole genome shotgun (WGS) entry which is preliminary data.</text>
</comment>
<evidence type="ECO:0000256" key="1">
    <source>
        <dbReference type="ARBA" id="ARBA00001917"/>
    </source>
</evidence>
<dbReference type="Proteomes" id="UP001222325">
    <property type="component" value="Unassembled WGS sequence"/>
</dbReference>
<evidence type="ECO:0000256" key="2">
    <source>
        <dbReference type="ARBA" id="ARBA00023002"/>
    </source>
</evidence>
<dbReference type="SUPFAM" id="SSF51395">
    <property type="entry name" value="FMN-linked oxidoreductases"/>
    <property type="match status" value="1"/>
</dbReference>
<dbReference type="GO" id="GO:0016491">
    <property type="term" value="F:oxidoreductase activity"/>
    <property type="evidence" value="ECO:0007669"/>
    <property type="project" value="UniProtKB-KW"/>
</dbReference>
<dbReference type="InterPro" id="IPR037396">
    <property type="entry name" value="FMN_HAD"/>
</dbReference>
<keyword evidence="2" id="KW-0560">Oxidoreductase</keyword>
<dbReference type="InterPro" id="IPR013785">
    <property type="entry name" value="Aldolase_TIM"/>
</dbReference>